<reference evidence="1" key="2">
    <citation type="submission" date="2022-09" db="EMBL/GenBank/DDBJ databases">
        <title>Biosynthetic gene clusters of Dactylosporangioum fulvum.</title>
        <authorList>
            <person name="Caradec T."/>
        </authorList>
    </citation>
    <scope>NUCLEOTIDE SEQUENCE</scope>
    <source>
        <strain evidence="1">NRRL B-16292</strain>
    </source>
</reference>
<gene>
    <name evidence="1" type="ORF">Dfulv_29870</name>
</gene>
<dbReference type="EMBL" id="CP073720">
    <property type="protein sequence ID" value="UWP79363.1"/>
    <property type="molecule type" value="Genomic_DNA"/>
</dbReference>
<protein>
    <submittedName>
        <fullName evidence="1">Uncharacterized protein</fullName>
    </submittedName>
</protein>
<keyword evidence="2" id="KW-1185">Reference proteome</keyword>
<reference evidence="1" key="1">
    <citation type="submission" date="2021-04" db="EMBL/GenBank/DDBJ databases">
        <authorList>
            <person name="Hartkoorn R.C."/>
            <person name="Beaudoing E."/>
            <person name="Hot D."/>
        </authorList>
    </citation>
    <scope>NUCLEOTIDE SEQUENCE</scope>
    <source>
        <strain evidence="1">NRRL B-16292</strain>
    </source>
</reference>
<organism evidence="1 2">
    <name type="scientific">Dactylosporangium fulvum</name>
    <dbReference type="NCBI Taxonomy" id="53359"/>
    <lineage>
        <taxon>Bacteria</taxon>
        <taxon>Bacillati</taxon>
        <taxon>Actinomycetota</taxon>
        <taxon>Actinomycetes</taxon>
        <taxon>Micromonosporales</taxon>
        <taxon>Micromonosporaceae</taxon>
        <taxon>Dactylosporangium</taxon>
    </lineage>
</organism>
<evidence type="ECO:0000313" key="1">
    <source>
        <dbReference type="EMBL" id="UWP79363.1"/>
    </source>
</evidence>
<proteinExistence type="predicted"/>
<evidence type="ECO:0000313" key="2">
    <source>
        <dbReference type="Proteomes" id="UP001059617"/>
    </source>
</evidence>
<dbReference type="Proteomes" id="UP001059617">
    <property type="component" value="Chromosome"/>
</dbReference>
<name>A0ABY5VSC6_9ACTN</name>
<accession>A0ABY5VSC6</accession>
<sequence length="166" mass="18448">MSIAPDDVSVFRQARLLLLLATVKEPLDAERLGIYDFLAEHPLLLARADDDPDRTPLRLAGFDDRNVAYASPAQRYATAQLHLGRDVAALVGRGLVRAAATGRVTYRLTTEGAAVADRFTAMYAHSYITAARIVIRRLRRMSGRKLREGLRQWLLPAPSPVLRDLT</sequence>
<dbReference type="RefSeq" id="WP_259857048.1">
    <property type="nucleotide sequence ID" value="NZ_BAAAST010000090.1"/>
</dbReference>